<protein>
    <submittedName>
        <fullName evidence="1">Uncharacterized protein</fullName>
    </submittedName>
</protein>
<dbReference type="EMBL" id="CP122979">
    <property type="protein sequence ID" value="WGI36323.1"/>
    <property type="molecule type" value="Genomic_DNA"/>
</dbReference>
<reference evidence="1" key="1">
    <citation type="submission" date="2023-04" db="EMBL/GenBank/DDBJ databases">
        <title>Completed genome of Mycoplasma lagogenitalium type strain 12MS.</title>
        <authorList>
            <person name="Spergser J."/>
        </authorList>
    </citation>
    <scope>NUCLEOTIDE SEQUENCE</scope>
    <source>
        <strain evidence="1">12MS</strain>
    </source>
</reference>
<dbReference type="Proteomes" id="UP001179842">
    <property type="component" value="Chromosome"/>
</dbReference>
<keyword evidence="2" id="KW-1185">Reference proteome</keyword>
<evidence type="ECO:0000313" key="1">
    <source>
        <dbReference type="EMBL" id="WGI36323.1"/>
    </source>
</evidence>
<evidence type="ECO:0000313" key="2">
    <source>
        <dbReference type="Proteomes" id="UP001179842"/>
    </source>
</evidence>
<sequence>MPVLFIVFSNSRTNVDNLKQNQILVKVSGAVEHPSELFYKKGTKLRAILFKLKLKTSANLKNIDLDQVINEDKEIFIPFLDNYQSEIKKSFKNVNQDDLKKLKIRKNTIENILLFLNKNTEILTWEDIEKINGVGEVTLKILQENFILD</sequence>
<gene>
    <name evidence="1" type="ORF">QEG99_02490</name>
</gene>
<proteinExistence type="predicted"/>
<dbReference type="RefSeq" id="WP_280101624.1">
    <property type="nucleotide sequence ID" value="NZ_CP122979.1"/>
</dbReference>
<name>A0ABY8LSU5_9BACT</name>
<organism evidence="1 2">
    <name type="scientific">Mesomycoplasma lagogenitalium</name>
    <dbReference type="NCBI Taxonomy" id="171286"/>
    <lineage>
        <taxon>Bacteria</taxon>
        <taxon>Bacillati</taxon>
        <taxon>Mycoplasmatota</taxon>
        <taxon>Mycoplasmoidales</taxon>
        <taxon>Metamycoplasmataceae</taxon>
        <taxon>Mesomycoplasma</taxon>
    </lineage>
</organism>
<dbReference type="NCBIfam" id="NF045978">
    <property type="entry name" value="ComEA_MAG0490"/>
    <property type="match status" value="1"/>
</dbReference>
<accession>A0ABY8LSU5</accession>